<name>A0A6C0DCC0_9ZZZZ</name>
<accession>A0A6C0DCC0</accession>
<feature type="compositionally biased region" description="Low complexity" evidence="1">
    <location>
        <begin position="45"/>
        <end position="58"/>
    </location>
</feature>
<evidence type="ECO:0000313" key="2">
    <source>
        <dbReference type="EMBL" id="QHT14052.1"/>
    </source>
</evidence>
<protein>
    <submittedName>
        <fullName evidence="2">Uncharacterized protein</fullName>
    </submittedName>
</protein>
<evidence type="ECO:0000256" key="1">
    <source>
        <dbReference type="SAM" id="MobiDB-lite"/>
    </source>
</evidence>
<dbReference type="EMBL" id="MN739578">
    <property type="protein sequence ID" value="QHT14052.1"/>
    <property type="molecule type" value="Genomic_DNA"/>
</dbReference>
<dbReference type="AlphaFoldDB" id="A0A6C0DCC0"/>
<proteinExistence type="predicted"/>
<reference evidence="2" key="1">
    <citation type="journal article" date="2020" name="Nature">
        <title>Giant virus diversity and host interactions through global metagenomics.</title>
        <authorList>
            <person name="Schulz F."/>
            <person name="Roux S."/>
            <person name="Paez-Espino D."/>
            <person name="Jungbluth S."/>
            <person name="Walsh D.A."/>
            <person name="Denef V.J."/>
            <person name="McMahon K.D."/>
            <person name="Konstantinidis K.T."/>
            <person name="Eloe-Fadrosh E.A."/>
            <person name="Kyrpides N.C."/>
            <person name="Woyke T."/>
        </authorList>
    </citation>
    <scope>NUCLEOTIDE SEQUENCE</scope>
    <source>
        <strain evidence="2">GVMAG-M-3300023174-134</strain>
    </source>
</reference>
<feature type="region of interest" description="Disordered" evidence="1">
    <location>
        <begin position="40"/>
        <end position="59"/>
    </location>
</feature>
<feature type="region of interest" description="Disordered" evidence="1">
    <location>
        <begin position="387"/>
        <end position="411"/>
    </location>
</feature>
<organism evidence="2">
    <name type="scientific">viral metagenome</name>
    <dbReference type="NCBI Taxonomy" id="1070528"/>
    <lineage>
        <taxon>unclassified sequences</taxon>
        <taxon>metagenomes</taxon>
        <taxon>organismal metagenomes</taxon>
    </lineage>
</organism>
<sequence length="411" mass="48158">MSKTTTPKNNNNSIKFHPYDFNPHGKKSNMHLSFNEELFPENEDNNNIPENEDNNNIPENEENKNIVYLVALCHGDFDFYFDDDDDDDGKEDDDDDNLNNYSYDFIEIPEQLEYFNKITFAPLGFNNIVTSRHLTSVKTSIAKLIEKHVAESGKPLVHTELRESLPRVDNMLTLHEEIFCDYLKKKELDERKTKIKCDLISLKKMSEYLYKSVVYEKDKNNINFINKTFETDKIDPEMNIYIVYAKGGNGKLVKGDKILGSKAYLDYLRNKKIDLRNKKIEERISWLDDFKSKYSTEEYEERIETIKKKVYEETDEETENTNKITTEDLLGLAVSLGFRRVIALDYSCNGCSTQSGKIVSRKLVIKLREEIEKGMIGQGIHKKLKKTKKRISRKLQKSKKNQKRIKKYKKN</sequence>